<evidence type="ECO:0000256" key="1">
    <source>
        <dbReference type="SAM" id="MobiDB-lite"/>
    </source>
</evidence>
<feature type="compositionally biased region" description="Pro residues" evidence="1">
    <location>
        <begin position="18"/>
        <end position="40"/>
    </location>
</feature>
<proteinExistence type="predicted"/>
<gene>
    <name evidence="2" type="ORF">TCAL_15241</name>
</gene>
<dbReference type="Proteomes" id="UP000318571">
    <property type="component" value="Chromosome 10"/>
</dbReference>
<reference evidence="2 3" key="1">
    <citation type="journal article" date="2018" name="Nat. Ecol. Evol.">
        <title>Genomic signatures of mitonuclear coevolution across populations of Tigriopus californicus.</title>
        <authorList>
            <person name="Barreto F.S."/>
            <person name="Watson E.T."/>
            <person name="Lima T.G."/>
            <person name="Willett C.S."/>
            <person name="Edmands S."/>
            <person name="Li W."/>
            <person name="Burton R.S."/>
        </authorList>
    </citation>
    <scope>NUCLEOTIDE SEQUENCE [LARGE SCALE GENOMIC DNA]</scope>
    <source>
        <strain evidence="2 3">San Diego</strain>
    </source>
</reference>
<feature type="region of interest" description="Disordered" evidence="1">
    <location>
        <begin position="1"/>
        <end position="77"/>
    </location>
</feature>
<dbReference type="STRING" id="6832.A0A553NEP0"/>
<feature type="compositionally biased region" description="Pro residues" evidence="1">
    <location>
        <begin position="1"/>
        <end position="10"/>
    </location>
</feature>
<name>A0A553NEP0_TIGCA</name>
<evidence type="ECO:0000313" key="3">
    <source>
        <dbReference type="Proteomes" id="UP000318571"/>
    </source>
</evidence>
<dbReference type="EMBL" id="VCGU01000458">
    <property type="protein sequence ID" value="TRY63885.1"/>
    <property type="molecule type" value="Genomic_DNA"/>
</dbReference>
<protein>
    <submittedName>
        <fullName evidence="2">Uncharacterized protein</fullName>
    </submittedName>
</protein>
<accession>A0A553NEP0</accession>
<sequence length="309" mass="35090">MEGAGPPTPRTGPDKPGAAPPAPMGTPRPAARPMPGPPAPGMGTRGIPSSAGGGPSTVMDTMFSPRRRTNPRTRFSSRSADLADLDLSLRNSSQSPKMRFMCLSKALKVPMKKTGKTYRFWDHFVKHSQELSPMYGPKTDFNRFSSPHDGWLFHHKDNLDLHQRILKFEHGQAQDLEVRSHLNEGPGPFEANSPLEFLAQREKMKLLKDKMSKELTIEEDRHDRFKRKNLETIGKPRPYFPPWDHLAQEGPSRIKPRPKHRGWTHGDDSESWFLEAKTRGAHDDYMDFYQDRMDCHLRTPQAGNMALAY</sequence>
<evidence type="ECO:0000313" key="2">
    <source>
        <dbReference type="EMBL" id="TRY63885.1"/>
    </source>
</evidence>
<keyword evidence="3" id="KW-1185">Reference proteome</keyword>
<feature type="region of interest" description="Disordered" evidence="1">
    <location>
        <begin position="239"/>
        <end position="266"/>
    </location>
</feature>
<dbReference type="AlphaFoldDB" id="A0A553NEP0"/>
<feature type="compositionally biased region" description="Basic residues" evidence="1">
    <location>
        <begin position="254"/>
        <end position="263"/>
    </location>
</feature>
<comment type="caution">
    <text evidence="2">The sequence shown here is derived from an EMBL/GenBank/DDBJ whole genome shotgun (WGS) entry which is preliminary data.</text>
</comment>
<organism evidence="2 3">
    <name type="scientific">Tigriopus californicus</name>
    <name type="common">Marine copepod</name>
    <dbReference type="NCBI Taxonomy" id="6832"/>
    <lineage>
        <taxon>Eukaryota</taxon>
        <taxon>Metazoa</taxon>
        <taxon>Ecdysozoa</taxon>
        <taxon>Arthropoda</taxon>
        <taxon>Crustacea</taxon>
        <taxon>Multicrustacea</taxon>
        <taxon>Hexanauplia</taxon>
        <taxon>Copepoda</taxon>
        <taxon>Harpacticoida</taxon>
        <taxon>Harpacticidae</taxon>
        <taxon>Tigriopus</taxon>
    </lineage>
</organism>